<evidence type="ECO:0000313" key="2">
    <source>
        <dbReference type="EMBL" id="TWF80543.1"/>
    </source>
</evidence>
<evidence type="ECO:0000313" key="3">
    <source>
        <dbReference type="Proteomes" id="UP000321261"/>
    </source>
</evidence>
<feature type="region of interest" description="Disordered" evidence="1">
    <location>
        <begin position="13"/>
        <end position="32"/>
    </location>
</feature>
<keyword evidence="3" id="KW-1185">Reference proteome</keyword>
<dbReference type="AlphaFoldDB" id="A0A561T0B1"/>
<dbReference type="Proteomes" id="UP000321261">
    <property type="component" value="Unassembled WGS sequence"/>
</dbReference>
<reference evidence="2 3" key="1">
    <citation type="submission" date="2019-06" db="EMBL/GenBank/DDBJ databases">
        <title>Sequencing the genomes of 1000 actinobacteria strains.</title>
        <authorList>
            <person name="Klenk H.-P."/>
        </authorList>
    </citation>
    <scope>NUCLEOTIDE SEQUENCE [LARGE SCALE GENOMIC DNA]</scope>
    <source>
        <strain evidence="2 3">DSM 45671</strain>
    </source>
</reference>
<proteinExistence type="predicted"/>
<name>A0A561T0B1_9PSEU</name>
<protein>
    <submittedName>
        <fullName evidence="2">Uncharacterized protein</fullName>
    </submittedName>
</protein>
<accession>A0A561T0B1</accession>
<gene>
    <name evidence="2" type="ORF">FHX44_116486</name>
</gene>
<dbReference type="SUPFAM" id="SSF52343">
    <property type="entry name" value="Ferredoxin reductase-like, C-terminal NADP-linked domain"/>
    <property type="match status" value="1"/>
</dbReference>
<dbReference type="EMBL" id="VIWU01000001">
    <property type="protein sequence ID" value="TWF80543.1"/>
    <property type="molecule type" value="Genomic_DNA"/>
</dbReference>
<dbReference type="Gene3D" id="3.40.50.80">
    <property type="entry name" value="Nucleotide-binding domain of ferredoxin-NADP reductase (FNR) module"/>
    <property type="match status" value="1"/>
</dbReference>
<organism evidence="2 3">
    <name type="scientific">Pseudonocardia hierapolitana</name>
    <dbReference type="NCBI Taxonomy" id="1128676"/>
    <lineage>
        <taxon>Bacteria</taxon>
        <taxon>Bacillati</taxon>
        <taxon>Actinomycetota</taxon>
        <taxon>Actinomycetes</taxon>
        <taxon>Pseudonocardiales</taxon>
        <taxon>Pseudonocardiaceae</taxon>
        <taxon>Pseudonocardia</taxon>
    </lineage>
</organism>
<comment type="caution">
    <text evidence="2">The sequence shown here is derived from an EMBL/GenBank/DDBJ whole genome shotgun (WGS) entry which is preliminary data.</text>
</comment>
<dbReference type="InterPro" id="IPR039261">
    <property type="entry name" value="FNR_nucleotide-bd"/>
</dbReference>
<evidence type="ECO:0000256" key="1">
    <source>
        <dbReference type="SAM" id="MobiDB-lite"/>
    </source>
</evidence>
<sequence length="78" mass="8485">MFGAELADDLGPRYVPVTRSPTPVPGTRPGRFHVGQVVDDPAARYFICGSPRFVDGVRADLLAAGVSRTRVHTERFDS</sequence>